<proteinExistence type="predicted"/>
<name>A0A2I0SY74_9ACTN</name>
<keyword evidence="4" id="KW-1185">Reference proteome</keyword>
<accession>A0A2I0SY74</accession>
<reference evidence="3 4" key="1">
    <citation type="submission" date="2017-12" db="EMBL/GenBank/DDBJ databases">
        <title>Streptomyces populusis sp. nov., a novel endophytic actinobacterium isolated from stems of Populus adenopoda Maxim.</title>
        <authorList>
            <person name="Wang Z."/>
        </authorList>
    </citation>
    <scope>NUCLEOTIDE SEQUENCE [LARGE SCALE GENOMIC DNA]</scope>
    <source>
        <strain evidence="3 4">A249</strain>
    </source>
</reference>
<dbReference type="SUPFAM" id="SSF81606">
    <property type="entry name" value="PP2C-like"/>
    <property type="match status" value="1"/>
</dbReference>
<protein>
    <recommendedName>
        <fullName evidence="2">PPM-type phosphatase domain-containing protein</fullName>
    </recommendedName>
</protein>
<dbReference type="InterPro" id="IPR001932">
    <property type="entry name" value="PPM-type_phosphatase-like_dom"/>
</dbReference>
<evidence type="ECO:0000313" key="3">
    <source>
        <dbReference type="EMBL" id="PKT74878.1"/>
    </source>
</evidence>
<gene>
    <name evidence="3" type="ORF">CW362_00290</name>
</gene>
<feature type="region of interest" description="Disordered" evidence="1">
    <location>
        <begin position="1"/>
        <end position="34"/>
    </location>
</feature>
<dbReference type="Pfam" id="PF13672">
    <property type="entry name" value="PP2C_2"/>
    <property type="match status" value="1"/>
</dbReference>
<dbReference type="AlphaFoldDB" id="A0A2I0SY74"/>
<dbReference type="OrthoDB" id="491589at2"/>
<comment type="caution">
    <text evidence="3">The sequence shown here is derived from an EMBL/GenBank/DDBJ whole genome shotgun (WGS) entry which is preliminary data.</text>
</comment>
<dbReference type="EMBL" id="PJOS01000001">
    <property type="protein sequence ID" value="PKT74878.1"/>
    <property type="molecule type" value="Genomic_DNA"/>
</dbReference>
<evidence type="ECO:0000256" key="1">
    <source>
        <dbReference type="SAM" id="MobiDB-lite"/>
    </source>
</evidence>
<sequence>MSGPVNGDDVHSSYGEPGRPLPTGPGDSAAPFEDFPHQETAVGEAARFPAATPPAVLLTPQPAEDVVPSCEPTIELRRGVPAHVGTRPPTYPPHPLGRPSLRDGDPFAALAPVVRLDGSRLGRLTVRAASVRGDSHNWEGGCRQDAMVVTRIGPPEAEMLLLAVADGVGSARYSHIGSDRISQVAAMHLDREAENIYAALGSQDVSELRALASKAVALTAAELRNQWAASSRHQSRPYADADYATTLHVLLIPTDPGLRDRVLFSVGDGGLFVLREGHWENGNPNNGEGLLDTRTEALPHAYGSVKATLLRPVPGEVLLLGTDGITNPLTQKDPEFARHLADAWGGPEVPSLSDFLWQAQTRAKSYDDDRTVICVWEEGA</sequence>
<dbReference type="Gene3D" id="3.60.40.10">
    <property type="entry name" value="PPM-type phosphatase domain"/>
    <property type="match status" value="1"/>
</dbReference>
<feature type="domain" description="PPM-type phosphatase" evidence="2">
    <location>
        <begin position="132"/>
        <end position="347"/>
    </location>
</feature>
<organism evidence="3 4">
    <name type="scientific">Streptomyces populi</name>
    <dbReference type="NCBI Taxonomy" id="2058924"/>
    <lineage>
        <taxon>Bacteria</taxon>
        <taxon>Bacillati</taxon>
        <taxon>Actinomycetota</taxon>
        <taxon>Actinomycetes</taxon>
        <taxon>Kitasatosporales</taxon>
        <taxon>Streptomycetaceae</taxon>
        <taxon>Streptomyces</taxon>
    </lineage>
</organism>
<evidence type="ECO:0000313" key="4">
    <source>
        <dbReference type="Proteomes" id="UP000236178"/>
    </source>
</evidence>
<dbReference type="InterPro" id="IPR036457">
    <property type="entry name" value="PPM-type-like_dom_sf"/>
</dbReference>
<dbReference type="Proteomes" id="UP000236178">
    <property type="component" value="Unassembled WGS sequence"/>
</dbReference>
<evidence type="ECO:0000259" key="2">
    <source>
        <dbReference type="Pfam" id="PF13672"/>
    </source>
</evidence>